<protein>
    <recommendedName>
        <fullName evidence="1">Gfo/Idh/MocA-like oxidoreductase N-terminal domain-containing protein</fullName>
    </recommendedName>
</protein>
<feature type="domain" description="Gfo/Idh/MocA-like oxidoreductase N-terminal" evidence="1">
    <location>
        <begin position="8"/>
        <end position="123"/>
    </location>
</feature>
<keyword evidence="3" id="KW-1185">Reference proteome</keyword>
<dbReference type="InterPro" id="IPR036291">
    <property type="entry name" value="NAD(P)-bd_dom_sf"/>
</dbReference>
<dbReference type="SUPFAM" id="SSF51735">
    <property type="entry name" value="NAD(P)-binding Rossmann-fold domains"/>
    <property type="match status" value="1"/>
</dbReference>
<dbReference type="InterPro" id="IPR051450">
    <property type="entry name" value="Gfo/Idh/MocA_Oxidoreductases"/>
</dbReference>
<dbReference type="PANTHER" id="PTHR43377:SF1">
    <property type="entry name" value="BILIVERDIN REDUCTASE A"/>
    <property type="match status" value="1"/>
</dbReference>
<sequence length="321" mass="35924">MINSTLKRVLLIGCGNIGMRHLQAVTSLDKPLDIMVIEPDDDNRAKAEASVEKLSSHVNLRFFADWRNVPKQADLAIVATPAQPRRKVLEVLLTHTAPKWLFLEKVVFVTRRDFDEMIGVFADRDIRTVINCSRRGWPSYDALREKLKGKANLSLKVIGSNWNLASNSIHFIDLAVHLFGGLPFSLNADALIPEDSKHRGCVEFTGSLIGACAGGGNLTITNLKEPGVPLTVEVGNADERWIVEEGNHRLTHFRGNKAIASEEFYTPFVSQMGYLYQEMLYDNVSRMTPFNLSAQEHRPFIDALRNRLGQSLEEDAPCPIT</sequence>
<evidence type="ECO:0000313" key="3">
    <source>
        <dbReference type="Proteomes" id="UP000252419"/>
    </source>
</evidence>
<dbReference type="AlphaFoldDB" id="A0A367UGE1"/>
<comment type="caution">
    <text evidence="2">The sequence shown here is derived from an EMBL/GenBank/DDBJ whole genome shotgun (WGS) entry which is preliminary data.</text>
</comment>
<proteinExistence type="predicted"/>
<gene>
    <name evidence="2" type="ORF">TH5_03015</name>
</gene>
<name>A0A367UGE1_9PROT</name>
<dbReference type="EMBL" id="JPWA01000002">
    <property type="protein sequence ID" value="RCK07375.1"/>
    <property type="molecule type" value="Genomic_DNA"/>
</dbReference>
<dbReference type="Pfam" id="PF01408">
    <property type="entry name" value="GFO_IDH_MocA"/>
    <property type="match status" value="1"/>
</dbReference>
<dbReference type="InterPro" id="IPR000683">
    <property type="entry name" value="Gfo/Idh/MocA-like_OxRdtase_N"/>
</dbReference>
<organism evidence="2 3">
    <name type="scientific">Thalassospira xianhensis MCCC 1A02616</name>
    <dbReference type="NCBI Taxonomy" id="1177929"/>
    <lineage>
        <taxon>Bacteria</taxon>
        <taxon>Pseudomonadati</taxon>
        <taxon>Pseudomonadota</taxon>
        <taxon>Alphaproteobacteria</taxon>
        <taxon>Rhodospirillales</taxon>
        <taxon>Thalassospiraceae</taxon>
        <taxon>Thalassospira</taxon>
    </lineage>
</organism>
<dbReference type="RefSeq" id="WP_114120600.1">
    <property type="nucleotide sequence ID" value="NZ_JPWA01000002.1"/>
</dbReference>
<dbReference type="Gene3D" id="3.40.50.720">
    <property type="entry name" value="NAD(P)-binding Rossmann-like Domain"/>
    <property type="match status" value="1"/>
</dbReference>
<evidence type="ECO:0000259" key="1">
    <source>
        <dbReference type="Pfam" id="PF01408"/>
    </source>
</evidence>
<evidence type="ECO:0000313" key="2">
    <source>
        <dbReference type="EMBL" id="RCK07375.1"/>
    </source>
</evidence>
<dbReference type="PANTHER" id="PTHR43377">
    <property type="entry name" value="BILIVERDIN REDUCTASE A"/>
    <property type="match status" value="1"/>
</dbReference>
<accession>A0A367UGE1</accession>
<dbReference type="GO" id="GO:0000166">
    <property type="term" value="F:nucleotide binding"/>
    <property type="evidence" value="ECO:0007669"/>
    <property type="project" value="InterPro"/>
</dbReference>
<reference evidence="2 3" key="1">
    <citation type="submission" date="2014-07" db="EMBL/GenBank/DDBJ databases">
        <title>Draft genome sequence of Thalassospira xianhensis P-4 (MCCC 1A02616).</title>
        <authorList>
            <person name="Lai Q."/>
            <person name="Shao Z."/>
        </authorList>
    </citation>
    <scope>NUCLEOTIDE SEQUENCE [LARGE SCALE GENOMIC DNA]</scope>
    <source>
        <strain evidence="2 3">MCCC 1A02616</strain>
    </source>
</reference>
<dbReference type="Proteomes" id="UP000252419">
    <property type="component" value="Unassembled WGS sequence"/>
</dbReference>